<organism evidence="1 2">
    <name type="scientific">Lentinula aff. detonsa</name>
    <dbReference type="NCBI Taxonomy" id="2804958"/>
    <lineage>
        <taxon>Eukaryota</taxon>
        <taxon>Fungi</taxon>
        <taxon>Dikarya</taxon>
        <taxon>Basidiomycota</taxon>
        <taxon>Agaricomycotina</taxon>
        <taxon>Agaricomycetes</taxon>
        <taxon>Agaricomycetidae</taxon>
        <taxon>Agaricales</taxon>
        <taxon>Marasmiineae</taxon>
        <taxon>Omphalotaceae</taxon>
        <taxon>Lentinula</taxon>
    </lineage>
</organism>
<protein>
    <recommendedName>
        <fullName evidence="3">DDE Tnp4 domain-containing protein</fullName>
    </recommendedName>
</protein>
<comment type="caution">
    <text evidence="1">The sequence shown here is derived from an EMBL/GenBank/DDBJ whole genome shotgun (WGS) entry which is preliminary data.</text>
</comment>
<accession>A0AA38L2R5</accession>
<keyword evidence="2" id="KW-1185">Reference proteome</keyword>
<gene>
    <name evidence="1" type="ORF">GGU10DRAFT_231119</name>
</gene>
<reference evidence="1" key="1">
    <citation type="submission" date="2022-08" db="EMBL/GenBank/DDBJ databases">
        <authorList>
            <consortium name="DOE Joint Genome Institute"/>
            <person name="Min B."/>
            <person name="Riley R."/>
            <person name="Sierra-Patev S."/>
            <person name="Naranjo-Ortiz M."/>
            <person name="Looney B."/>
            <person name="Konkel Z."/>
            <person name="Slot J.C."/>
            <person name="Sakamoto Y."/>
            <person name="Steenwyk J.L."/>
            <person name="Rokas A."/>
            <person name="Carro J."/>
            <person name="Camarero S."/>
            <person name="Ferreira P."/>
            <person name="Molpeceres G."/>
            <person name="Ruiz-Duenas F.J."/>
            <person name="Serrano A."/>
            <person name="Henrissat B."/>
            <person name="Drula E."/>
            <person name="Hughes K.W."/>
            <person name="Mata J.L."/>
            <person name="Ishikawa N.K."/>
            <person name="Vargas-Isla R."/>
            <person name="Ushijima S."/>
            <person name="Smith C.A."/>
            <person name="Ahrendt S."/>
            <person name="Andreopoulos W."/>
            <person name="He G."/>
            <person name="Labutti K."/>
            <person name="Lipzen A."/>
            <person name="Ng V."/>
            <person name="Sandor L."/>
            <person name="Barry K."/>
            <person name="Martinez A.T."/>
            <person name="Xiao Y."/>
            <person name="Gibbons J.G."/>
            <person name="Terashima K."/>
            <person name="Hibbett D.S."/>
            <person name="Grigoriev I.V."/>
        </authorList>
    </citation>
    <scope>NUCLEOTIDE SEQUENCE</scope>
    <source>
        <strain evidence="1">TFB10291</strain>
    </source>
</reference>
<evidence type="ECO:0000313" key="1">
    <source>
        <dbReference type="EMBL" id="KAJ3780445.1"/>
    </source>
</evidence>
<feature type="non-terminal residue" evidence="1">
    <location>
        <position position="1"/>
    </location>
</feature>
<name>A0AA38L2R5_9AGAR</name>
<proteinExistence type="predicted"/>
<evidence type="ECO:0008006" key="3">
    <source>
        <dbReference type="Google" id="ProtNLM"/>
    </source>
</evidence>
<evidence type="ECO:0000313" key="2">
    <source>
        <dbReference type="Proteomes" id="UP001163798"/>
    </source>
</evidence>
<sequence length="59" mass="6799">IDVIDSYFNEVLNAIVGKFYKKWVPFPQNKVPAPIRDEPKFFPYFKDAIGAIDGSHFHA</sequence>
<feature type="non-terminal residue" evidence="1">
    <location>
        <position position="59"/>
    </location>
</feature>
<dbReference type="AlphaFoldDB" id="A0AA38L2R5"/>
<dbReference type="Proteomes" id="UP001163798">
    <property type="component" value="Unassembled WGS sequence"/>
</dbReference>
<dbReference type="EMBL" id="MU793735">
    <property type="protein sequence ID" value="KAJ3780445.1"/>
    <property type="molecule type" value="Genomic_DNA"/>
</dbReference>